<dbReference type="InterPro" id="IPR050446">
    <property type="entry name" value="FAD-oxidoreductase/Apoptosis"/>
</dbReference>
<keyword evidence="3" id="KW-0274">FAD</keyword>
<keyword evidence="2" id="KW-0285">Flavoprotein</keyword>
<organism evidence="7 8">
    <name type="scientific">Mycobacterium pinniadriaticum</name>
    <dbReference type="NCBI Taxonomy" id="2994102"/>
    <lineage>
        <taxon>Bacteria</taxon>
        <taxon>Bacillati</taxon>
        <taxon>Actinomycetota</taxon>
        <taxon>Actinomycetes</taxon>
        <taxon>Mycobacteriales</taxon>
        <taxon>Mycobacteriaceae</taxon>
        <taxon>Mycobacterium</taxon>
    </lineage>
</organism>
<evidence type="ECO:0000313" key="8">
    <source>
        <dbReference type="Proteomes" id="UP001300745"/>
    </source>
</evidence>
<evidence type="ECO:0000256" key="1">
    <source>
        <dbReference type="ARBA" id="ARBA00001974"/>
    </source>
</evidence>
<dbReference type="InterPro" id="IPR016156">
    <property type="entry name" value="FAD/NAD-linked_Rdtase_dimer_sf"/>
</dbReference>
<comment type="cofactor">
    <cofactor evidence="1">
        <name>FAD</name>
        <dbReference type="ChEBI" id="CHEBI:57692"/>
    </cofactor>
</comment>
<dbReference type="PANTHER" id="PTHR43557">
    <property type="entry name" value="APOPTOSIS-INDUCING FACTOR 1"/>
    <property type="match status" value="1"/>
</dbReference>
<feature type="domain" description="FAD/NAD(P)-binding" evidence="5">
    <location>
        <begin position="14"/>
        <end position="311"/>
    </location>
</feature>
<protein>
    <submittedName>
        <fullName evidence="7">FAD-dependent oxidoreductase</fullName>
    </submittedName>
</protein>
<dbReference type="InterPro" id="IPR023753">
    <property type="entry name" value="FAD/NAD-binding_dom"/>
</dbReference>
<evidence type="ECO:0000256" key="4">
    <source>
        <dbReference type="ARBA" id="ARBA00023002"/>
    </source>
</evidence>
<evidence type="ECO:0000259" key="5">
    <source>
        <dbReference type="Pfam" id="PF07992"/>
    </source>
</evidence>
<evidence type="ECO:0000256" key="3">
    <source>
        <dbReference type="ARBA" id="ARBA00022827"/>
    </source>
</evidence>
<name>A0ABT3SL01_9MYCO</name>
<dbReference type="InterPro" id="IPR036188">
    <property type="entry name" value="FAD/NAD-bd_sf"/>
</dbReference>
<keyword evidence="8" id="KW-1185">Reference proteome</keyword>
<dbReference type="Proteomes" id="UP001300745">
    <property type="component" value="Unassembled WGS sequence"/>
</dbReference>
<dbReference type="SUPFAM" id="SSF51905">
    <property type="entry name" value="FAD/NAD(P)-binding domain"/>
    <property type="match status" value="2"/>
</dbReference>
<dbReference type="InterPro" id="IPR028202">
    <property type="entry name" value="Reductase_C"/>
</dbReference>
<dbReference type="Pfam" id="PF14759">
    <property type="entry name" value="Reductase_C"/>
    <property type="match status" value="1"/>
</dbReference>
<dbReference type="SUPFAM" id="SSF55424">
    <property type="entry name" value="FAD/NAD-linked reductases, dimerisation (C-terminal) domain"/>
    <property type="match status" value="1"/>
</dbReference>
<dbReference type="RefSeq" id="WP_265999948.1">
    <property type="nucleotide sequence ID" value="NZ_JAPJDN010000033.1"/>
</dbReference>
<keyword evidence="4" id="KW-0560">Oxidoreductase</keyword>
<comment type="caution">
    <text evidence="7">The sequence shown here is derived from an EMBL/GenBank/DDBJ whole genome shotgun (WGS) entry which is preliminary data.</text>
</comment>
<evidence type="ECO:0000313" key="7">
    <source>
        <dbReference type="EMBL" id="MCX2940133.1"/>
    </source>
</evidence>
<dbReference type="PANTHER" id="PTHR43557:SF2">
    <property type="entry name" value="RIESKE DOMAIN-CONTAINING PROTEIN-RELATED"/>
    <property type="match status" value="1"/>
</dbReference>
<gene>
    <name evidence="7" type="ORF">ORI27_25890</name>
</gene>
<feature type="domain" description="Reductase C-terminal" evidence="6">
    <location>
        <begin position="333"/>
        <end position="406"/>
    </location>
</feature>
<evidence type="ECO:0000256" key="2">
    <source>
        <dbReference type="ARBA" id="ARBA00022630"/>
    </source>
</evidence>
<evidence type="ECO:0000259" key="6">
    <source>
        <dbReference type="Pfam" id="PF14759"/>
    </source>
</evidence>
<dbReference type="PRINTS" id="PR00368">
    <property type="entry name" value="FADPNR"/>
</dbReference>
<dbReference type="Pfam" id="PF07992">
    <property type="entry name" value="Pyr_redox_2"/>
    <property type="match status" value="1"/>
</dbReference>
<reference evidence="7 8" key="1">
    <citation type="submission" date="2022-11" db="EMBL/GenBank/DDBJ databases">
        <title>Mycobacterium sp. nov.</title>
        <authorList>
            <person name="Papic B."/>
            <person name="Spicic S."/>
            <person name="Duvnjak S."/>
        </authorList>
    </citation>
    <scope>NUCLEOTIDE SEQUENCE [LARGE SCALE GENOMIC DNA]</scope>
    <source>
        <strain evidence="7 8">CVI_P4</strain>
    </source>
</reference>
<proteinExistence type="predicted"/>
<sequence length="422" mass="44916">MPSLKQAALSADKTVVIVGSSVAGVRTARALRTQEFGGRIVLIGKEAGLPYDKPPLSKQFLAGTWDVDRLTLLAAEDAEAAGIELLLGSAAERLDIAARMVYLVDGTAVPYDVLVVATGADARPSPWPVESGMHVVRTLDDGRRLADDLTSSSGPVVVIGGGFIGAEVAATAHAMGRTVTIIDPLGAPIGRILGEELAPMFNDLHRRHGVTTRFGEGVESVEGTAGNLKVTMTNGETLQASIVVVGIGARPNDGWLESSGLLIADGVVCDEFCRAADHSEIFAVGDVARWYHPRHREDVRVEHWTNASEQAACVAHNILHPAELRPYGPVEFVWSDQYDWKIQIAGRPGRADFLRLIGNLQGERPRAAAIYSDESGVIRGAVTVNWPKAILACRRLIGSEASAASALAEIEQLHRVGTVPSV</sequence>
<dbReference type="Gene3D" id="3.30.390.30">
    <property type="match status" value="1"/>
</dbReference>
<accession>A0ABT3SL01</accession>
<dbReference type="Gene3D" id="3.50.50.60">
    <property type="entry name" value="FAD/NAD(P)-binding domain"/>
    <property type="match status" value="2"/>
</dbReference>
<dbReference type="PRINTS" id="PR00411">
    <property type="entry name" value="PNDRDTASEI"/>
</dbReference>
<dbReference type="EMBL" id="JAPJDO010000033">
    <property type="protein sequence ID" value="MCX2940133.1"/>
    <property type="molecule type" value="Genomic_DNA"/>
</dbReference>